<dbReference type="RefSeq" id="WP_168153010.1">
    <property type="nucleotide sequence ID" value="NZ_JAAWVT010000009.1"/>
</dbReference>
<dbReference type="Proteomes" id="UP000746595">
    <property type="component" value="Unassembled WGS sequence"/>
</dbReference>
<name>A0ABX1G7I5_9MICC</name>
<proteinExistence type="predicted"/>
<accession>A0ABX1G7I5</accession>
<reference evidence="1 2" key="1">
    <citation type="submission" date="2020-04" db="EMBL/GenBank/DDBJ databases">
        <title>Paeniglutamicibacter sp. ANT13_2, a novel actinomycete isolated from sediment in Antarctica.</title>
        <authorList>
            <person name="Sakdapetsiri C."/>
            <person name="Pinyakong O."/>
        </authorList>
    </citation>
    <scope>NUCLEOTIDE SEQUENCE [LARGE SCALE GENOMIC DNA]</scope>
    <source>
        <strain evidence="1 2">ANT13_2</strain>
    </source>
</reference>
<sequence length="123" mass="14178">MSLNMWHPDSPKIIVASSNWITKRFPWQEGYKTARSKVPWFVMIAKTSETLEDAISAHVTDETQGMVTEWVVYATAIAPDCHDGERWYSKEVPPNQPMHTTLGLLHKATIETEETVRDRYRDS</sequence>
<dbReference type="EMBL" id="JAAWVT010000009">
    <property type="protein sequence ID" value="NKG22221.1"/>
    <property type="molecule type" value="Genomic_DNA"/>
</dbReference>
<gene>
    <name evidence="1" type="ORF">HED64_16100</name>
</gene>
<comment type="caution">
    <text evidence="1">The sequence shown here is derived from an EMBL/GenBank/DDBJ whole genome shotgun (WGS) entry which is preliminary data.</text>
</comment>
<evidence type="ECO:0000313" key="2">
    <source>
        <dbReference type="Proteomes" id="UP000746595"/>
    </source>
</evidence>
<protein>
    <recommendedName>
        <fullName evidence="3">DUF2255 family protein</fullName>
    </recommendedName>
</protein>
<evidence type="ECO:0008006" key="3">
    <source>
        <dbReference type="Google" id="ProtNLM"/>
    </source>
</evidence>
<keyword evidence="2" id="KW-1185">Reference proteome</keyword>
<evidence type="ECO:0000313" key="1">
    <source>
        <dbReference type="EMBL" id="NKG22221.1"/>
    </source>
</evidence>
<organism evidence="1 2">
    <name type="scientific">Paeniglutamicibacter terrestris</name>
    <dbReference type="NCBI Taxonomy" id="2723403"/>
    <lineage>
        <taxon>Bacteria</taxon>
        <taxon>Bacillati</taxon>
        <taxon>Actinomycetota</taxon>
        <taxon>Actinomycetes</taxon>
        <taxon>Micrococcales</taxon>
        <taxon>Micrococcaceae</taxon>
        <taxon>Paeniglutamicibacter</taxon>
    </lineage>
</organism>